<evidence type="ECO:0000313" key="2">
    <source>
        <dbReference type="Proteomes" id="UP000765509"/>
    </source>
</evidence>
<comment type="caution">
    <text evidence="1">The sequence shown here is derived from an EMBL/GenBank/DDBJ whole genome shotgun (WGS) entry which is preliminary data.</text>
</comment>
<protein>
    <recommendedName>
        <fullName evidence="3">Reverse transcriptase domain-containing protein</fullName>
    </recommendedName>
</protein>
<dbReference type="AlphaFoldDB" id="A0A9Q3ER76"/>
<name>A0A9Q3ER76_9BASI</name>
<reference evidence="1" key="1">
    <citation type="submission" date="2021-03" db="EMBL/GenBank/DDBJ databases">
        <title>Draft genome sequence of rust myrtle Austropuccinia psidii MF-1, a brazilian biotype.</title>
        <authorList>
            <person name="Quecine M.C."/>
            <person name="Pachon D.M.R."/>
            <person name="Bonatelli M.L."/>
            <person name="Correr F.H."/>
            <person name="Franceschini L.M."/>
            <person name="Leite T.F."/>
            <person name="Margarido G.R.A."/>
            <person name="Almeida C.A."/>
            <person name="Ferrarezi J.A."/>
            <person name="Labate C.A."/>
        </authorList>
    </citation>
    <scope>NUCLEOTIDE SEQUENCE</scope>
    <source>
        <strain evidence="1">MF-1</strain>
    </source>
</reference>
<evidence type="ECO:0008006" key="3">
    <source>
        <dbReference type="Google" id="ProtNLM"/>
    </source>
</evidence>
<evidence type="ECO:0000313" key="1">
    <source>
        <dbReference type="EMBL" id="MBW0522107.1"/>
    </source>
</evidence>
<accession>A0A9Q3ER76</accession>
<dbReference type="EMBL" id="AVOT02029325">
    <property type="protein sequence ID" value="MBW0522107.1"/>
    <property type="molecule type" value="Genomic_DNA"/>
</dbReference>
<organism evidence="1 2">
    <name type="scientific">Austropuccinia psidii MF-1</name>
    <dbReference type="NCBI Taxonomy" id="1389203"/>
    <lineage>
        <taxon>Eukaryota</taxon>
        <taxon>Fungi</taxon>
        <taxon>Dikarya</taxon>
        <taxon>Basidiomycota</taxon>
        <taxon>Pucciniomycotina</taxon>
        <taxon>Pucciniomycetes</taxon>
        <taxon>Pucciniales</taxon>
        <taxon>Sphaerophragmiaceae</taxon>
        <taxon>Austropuccinia</taxon>
    </lineage>
</organism>
<proteinExistence type="predicted"/>
<dbReference type="PANTHER" id="PTHR33481:SF1">
    <property type="entry name" value="ENDONUCLEASE_EXONUCLEASE_PHOSPHATASE DOMAIN-CONTAINING PROTEIN-RELATED"/>
    <property type="match status" value="1"/>
</dbReference>
<gene>
    <name evidence="1" type="ORF">O181_061822</name>
</gene>
<keyword evidence="2" id="KW-1185">Reference proteome</keyword>
<sequence length="129" mass="14664">MFSQAGEPMDLANVQHESPLPPFSFKEITTHKIMNNIKPLPNKKESGPDKVPNEIIKIAGEQLTKPLKQLFNSFLSLGHFPQCWKLATIVILQKANKKDYSDPSAYRPISLLSTIGKLFKRIINKQIMY</sequence>
<dbReference type="Proteomes" id="UP000765509">
    <property type="component" value="Unassembled WGS sequence"/>
</dbReference>
<dbReference type="OrthoDB" id="412006at2759"/>
<dbReference type="PANTHER" id="PTHR33481">
    <property type="entry name" value="REVERSE TRANSCRIPTASE"/>
    <property type="match status" value="1"/>
</dbReference>